<gene>
    <name evidence="2" type="ORF">BMWSH_4112</name>
</gene>
<dbReference type="InterPro" id="IPR050194">
    <property type="entry name" value="Glycosyltransferase_grp1"/>
</dbReference>
<evidence type="ECO:0000259" key="1">
    <source>
        <dbReference type="Pfam" id="PF00534"/>
    </source>
</evidence>
<feature type="domain" description="Glycosyl transferase family 1" evidence="1">
    <location>
        <begin position="178"/>
        <end position="338"/>
    </location>
</feature>
<dbReference type="PANTHER" id="PTHR45947:SF3">
    <property type="entry name" value="SULFOQUINOVOSYL TRANSFERASE SQD2"/>
    <property type="match status" value="1"/>
</dbReference>
<evidence type="ECO:0000313" key="2">
    <source>
        <dbReference type="EMBL" id="AEN90992.1"/>
    </source>
</evidence>
<proteinExistence type="predicted"/>
<dbReference type="Pfam" id="PF00534">
    <property type="entry name" value="Glycos_transf_1"/>
    <property type="match status" value="1"/>
</dbReference>
<sequence length="375" mass="43700">MNLLLFWHAGGVKSYYERYKNLAEEYDQVKVIIPQSWNEGGKLVNISEKLQLGNNCEVIPVKTKFSFKQTTFLYDFQEVKTHLKHFEPDVIHIHEEPWAFSTYQIIRECKKIFTREYKVVIDSAVINMNRRFLPFSFIEKKTYSTAELIFARNTEVVEILKKRGYKGPIRLLGNGVDTKIFKQKDSFTNKKAIVFIGRLTECKGVFLLIEAFKKILEEKQFTDTTLNFIGSGDAQDSLKDLAKKYKLENKIKFIDRVDSEKVVNYITDSRVLVLPSISTQLWKEQFGRVLIESLVVGRPVVGSTCGEIPNVINNKKYVFKENNLDELVEKVKFVLNPEHEEVITKDIEIMRKDVIEKYDWSNLSKYHINQIKGLA</sequence>
<dbReference type="Proteomes" id="UP000001283">
    <property type="component" value="Chromosome"/>
</dbReference>
<dbReference type="AlphaFoldDB" id="A0A8D3X4K6"/>
<reference evidence="2 3" key="1">
    <citation type="journal article" date="2011" name="J. Bacteriol.">
        <title>Complete genome sequence of the industrial strain Bacillus megaterium WSH-002.</title>
        <authorList>
            <person name="Liu L."/>
            <person name="Li Y."/>
            <person name="Zhang J."/>
            <person name="Zou W."/>
            <person name="Zhou Z."/>
            <person name="Liu J."/>
            <person name="Li X."/>
            <person name="Wang L."/>
            <person name="Chen J."/>
        </authorList>
    </citation>
    <scope>NUCLEOTIDE SEQUENCE [LARGE SCALE GENOMIC DNA]</scope>
    <source>
        <strain evidence="2 3">WSH-002</strain>
    </source>
</reference>
<accession>A0A8D3X4K6</accession>
<protein>
    <submittedName>
        <fullName evidence="2">Glycosyl transferase group 1</fullName>
    </submittedName>
</protein>
<dbReference type="Gene3D" id="3.40.50.2000">
    <property type="entry name" value="Glycogen Phosphorylase B"/>
    <property type="match status" value="2"/>
</dbReference>
<dbReference type="KEGG" id="bmh:BMWSH_4112"/>
<dbReference type="PANTHER" id="PTHR45947">
    <property type="entry name" value="SULFOQUINOVOSYL TRANSFERASE SQD2"/>
    <property type="match status" value="1"/>
</dbReference>
<name>A0A8D3X4K6_PRIMW</name>
<dbReference type="SUPFAM" id="SSF53756">
    <property type="entry name" value="UDP-Glycosyltransferase/glycogen phosphorylase"/>
    <property type="match status" value="1"/>
</dbReference>
<evidence type="ECO:0000313" key="3">
    <source>
        <dbReference type="Proteomes" id="UP000001283"/>
    </source>
</evidence>
<organism evidence="2 3">
    <name type="scientific">Priestia megaterium (strain WSH-002)</name>
    <name type="common">Bacillus megaterium</name>
    <dbReference type="NCBI Taxonomy" id="1006007"/>
    <lineage>
        <taxon>Bacteria</taxon>
        <taxon>Bacillati</taxon>
        <taxon>Bacillota</taxon>
        <taxon>Bacilli</taxon>
        <taxon>Bacillales</taxon>
        <taxon>Bacillaceae</taxon>
        <taxon>Priestia</taxon>
    </lineage>
</organism>
<keyword evidence="2" id="KW-0808">Transferase</keyword>
<dbReference type="RefSeq" id="WP_014461191.1">
    <property type="nucleotide sequence ID" value="NC_017138.1"/>
</dbReference>
<dbReference type="EMBL" id="CP003017">
    <property type="protein sequence ID" value="AEN90992.1"/>
    <property type="molecule type" value="Genomic_DNA"/>
</dbReference>
<dbReference type="GO" id="GO:0016757">
    <property type="term" value="F:glycosyltransferase activity"/>
    <property type="evidence" value="ECO:0007669"/>
    <property type="project" value="InterPro"/>
</dbReference>
<dbReference type="InterPro" id="IPR001296">
    <property type="entry name" value="Glyco_trans_1"/>
</dbReference>